<organism evidence="6 7">
    <name type="scientific">Propioniciclava coleopterorum</name>
    <dbReference type="NCBI Taxonomy" id="2714937"/>
    <lineage>
        <taxon>Bacteria</taxon>
        <taxon>Bacillati</taxon>
        <taxon>Actinomycetota</taxon>
        <taxon>Actinomycetes</taxon>
        <taxon>Propionibacteriales</taxon>
        <taxon>Propionibacteriaceae</taxon>
        <taxon>Propioniciclava</taxon>
    </lineage>
</organism>
<keyword evidence="2" id="KW-0378">Hydrolase</keyword>
<feature type="domain" description="PNPLA" evidence="5">
    <location>
        <begin position="12"/>
        <end position="397"/>
    </location>
</feature>
<dbReference type="GO" id="GO:0016787">
    <property type="term" value="F:hydrolase activity"/>
    <property type="evidence" value="ECO:0007669"/>
    <property type="project" value="UniProtKB-UniRule"/>
</dbReference>
<sequence length="622" mass="65475">MTEPLPTRSCDVIMKGGITSGVVYPRALARFARDYRLRRLGGASAGAIGAALGAAAEHGRGRDGGGFEALEAIPEQLGEGRLAALFQAGPRTRPLLGLMLAATGHDAPGAASSGLGRARGVAAALLRGWPVAALLGALPGLAGLALAVVVGGWAGVGVGALALVVLLVGVAVGAGVGVARTLTRDVPAQGFGICTGLGEPGGGPGFTEWLAHTINALAGRPDEAPLLYGHLWTGGEEVADVAEDARAVDLRMVSTCLTQARPYEMPWAARTFFYEPREWARLFPAEVMAALEAAPRGRDLDVDASWEDEAAAALPRPLRRLPDPEQLPVVVSVRMSLSFPLLISAVPLWTVDRRSDQTRAAVRARRAGRDDGPAPQFQKVWFTDGGFCSNFPVHLFDDALATRPTFAINLGSFLPGRVPQDDEARNIEWSRTNAAVLPSHRDVPERGWGAVTGFFGAALATSREWTDATQLSAPGMRDRVVRVLQSDTEGGLNLFMDGPTIERLAARGEAAAAALTGRFTGEDGRGVTGWDNHRWVRYRALMAALPTWLRAYAEGRAAMADLDAADPPSYPMSVRARDVAADLDAALRGAAARVDDSGSSAGVGDLTSAPRPLTVLRRTPQL</sequence>
<dbReference type="Gene3D" id="3.40.1090.10">
    <property type="entry name" value="Cytosolic phospholipase A2 catalytic domain"/>
    <property type="match status" value="1"/>
</dbReference>
<feature type="transmembrane region" description="Helical" evidence="4">
    <location>
        <begin position="160"/>
        <end position="179"/>
    </location>
</feature>
<accession>A0A6G7Y9G0</accession>
<dbReference type="AlphaFoldDB" id="A0A6G7Y9G0"/>
<comment type="caution">
    <text evidence="2">Lacks conserved residue(s) required for the propagation of feature annotation.</text>
</comment>
<feature type="short sequence motif" description="DGA/G" evidence="2">
    <location>
        <begin position="384"/>
        <end position="386"/>
    </location>
</feature>
<evidence type="ECO:0000256" key="4">
    <source>
        <dbReference type="SAM" id="Phobius"/>
    </source>
</evidence>
<dbReference type="RefSeq" id="WP_166234385.1">
    <property type="nucleotide sequence ID" value="NZ_CP049865.1"/>
</dbReference>
<keyword evidence="7" id="KW-1185">Reference proteome</keyword>
<evidence type="ECO:0000313" key="6">
    <source>
        <dbReference type="EMBL" id="QIK73316.1"/>
    </source>
</evidence>
<feature type="active site" description="Nucleophile" evidence="2">
    <location>
        <position position="44"/>
    </location>
</feature>
<dbReference type="InterPro" id="IPR002641">
    <property type="entry name" value="PNPLA_dom"/>
</dbReference>
<dbReference type="InterPro" id="IPR016035">
    <property type="entry name" value="Acyl_Trfase/lysoPLipase"/>
</dbReference>
<dbReference type="EMBL" id="CP049865">
    <property type="protein sequence ID" value="QIK73316.1"/>
    <property type="molecule type" value="Genomic_DNA"/>
</dbReference>
<dbReference type="PROSITE" id="PS51635">
    <property type="entry name" value="PNPLA"/>
    <property type="match status" value="1"/>
</dbReference>
<evidence type="ECO:0000256" key="2">
    <source>
        <dbReference type="PROSITE-ProRule" id="PRU01161"/>
    </source>
</evidence>
<reference evidence="6 7" key="1">
    <citation type="submission" date="2020-03" db="EMBL/GenBank/DDBJ databases">
        <title>Propioniciclava sp. nov., isolated from Hydrophilus acuminatus.</title>
        <authorList>
            <person name="Hyun D.-W."/>
            <person name="Bae J.-W."/>
        </authorList>
    </citation>
    <scope>NUCLEOTIDE SEQUENCE [LARGE SCALE GENOMIC DNA]</scope>
    <source>
        <strain evidence="6 7">HDW11</strain>
    </source>
</reference>
<proteinExistence type="predicted"/>
<protein>
    <recommendedName>
        <fullName evidence="5">PNPLA domain-containing protein</fullName>
    </recommendedName>
</protein>
<keyword evidence="4" id="KW-0812">Transmembrane</keyword>
<dbReference type="SUPFAM" id="SSF52151">
    <property type="entry name" value="FabD/lysophospholipase-like"/>
    <property type="match status" value="1"/>
</dbReference>
<keyword evidence="4" id="KW-0472">Membrane</keyword>
<keyword evidence="1 2" id="KW-0443">Lipid metabolism</keyword>
<feature type="short sequence motif" description="GXSXG" evidence="2">
    <location>
        <begin position="42"/>
        <end position="46"/>
    </location>
</feature>
<feature type="transmembrane region" description="Helical" evidence="4">
    <location>
        <begin position="129"/>
        <end position="154"/>
    </location>
</feature>
<evidence type="ECO:0000313" key="7">
    <source>
        <dbReference type="Proteomes" id="UP000501058"/>
    </source>
</evidence>
<evidence type="ECO:0000259" key="5">
    <source>
        <dbReference type="PROSITE" id="PS51635"/>
    </source>
</evidence>
<keyword evidence="4" id="KW-1133">Transmembrane helix</keyword>
<evidence type="ECO:0000256" key="3">
    <source>
        <dbReference type="SAM" id="MobiDB-lite"/>
    </source>
</evidence>
<dbReference type="KEGG" id="prv:G7070_14920"/>
<feature type="active site" description="Proton acceptor" evidence="2">
    <location>
        <position position="384"/>
    </location>
</feature>
<dbReference type="Proteomes" id="UP000501058">
    <property type="component" value="Chromosome"/>
</dbReference>
<gene>
    <name evidence="6" type="ORF">G7070_14920</name>
</gene>
<keyword evidence="2" id="KW-0442">Lipid degradation</keyword>
<dbReference type="GO" id="GO:0016042">
    <property type="term" value="P:lipid catabolic process"/>
    <property type="evidence" value="ECO:0007669"/>
    <property type="project" value="UniProtKB-UniRule"/>
</dbReference>
<feature type="region of interest" description="Disordered" evidence="3">
    <location>
        <begin position="595"/>
        <end position="622"/>
    </location>
</feature>
<name>A0A6G7Y9G0_9ACTN</name>
<evidence type="ECO:0000256" key="1">
    <source>
        <dbReference type="ARBA" id="ARBA00023098"/>
    </source>
</evidence>